<dbReference type="Pfam" id="PF00149">
    <property type="entry name" value="Metallophos"/>
    <property type="match status" value="1"/>
</dbReference>
<dbReference type="EMBL" id="CP000545">
    <property type="protein sequence ID" value="ABM98655.1"/>
    <property type="molecule type" value="Genomic_DNA"/>
</dbReference>
<dbReference type="SUPFAM" id="SSF56300">
    <property type="entry name" value="Metallo-dependent phosphatases"/>
    <property type="match status" value="1"/>
</dbReference>
<reference evidence="3 4" key="1">
    <citation type="submission" date="2007-01" db="EMBL/GenBank/DDBJ databases">
        <authorList>
            <person name="DeShazer D."/>
            <person name="Woods D.E."/>
            <person name="Nierman W.C."/>
        </authorList>
    </citation>
    <scope>NUCLEOTIDE SEQUENCE [LARGE SCALE GENOMIC DNA]</scope>
    <source>
        <strain evidence="3 4">NCTC 10229</strain>
    </source>
</reference>
<name>A2RWG7_BURM9</name>
<accession>A2RWG7</accession>
<dbReference type="Proteomes" id="UP000002283">
    <property type="component" value="Chromosome II"/>
</dbReference>
<organism evidence="3 4">
    <name type="scientific">Burkholderia mallei (strain NCTC 10229)</name>
    <dbReference type="NCBI Taxonomy" id="412022"/>
    <lineage>
        <taxon>Bacteria</taxon>
        <taxon>Pseudomonadati</taxon>
        <taxon>Pseudomonadota</taxon>
        <taxon>Betaproteobacteria</taxon>
        <taxon>Burkholderiales</taxon>
        <taxon>Burkholderiaceae</taxon>
        <taxon>Burkholderia</taxon>
        <taxon>pseudomallei group</taxon>
    </lineage>
</organism>
<dbReference type="KEGG" id="bml:BMA10229_0211"/>
<dbReference type="Gene3D" id="3.60.21.10">
    <property type="match status" value="1"/>
</dbReference>
<evidence type="ECO:0000259" key="2">
    <source>
        <dbReference type="Pfam" id="PF00149"/>
    </source>
</evidence>
<gene>
    <name evidence="3" type="ordered locus">BMA10229_0211</name>
</gene>
<evidence type="ECO:0000313" key="3">
    <source>
        <dbReference type="EMBL" id="ABM98655.1"/>
    </source>
</evidence>
<dbReference type="AlphaFoldDB" id="A2RWG7"/>
<feature type="region of interest" description="Disordered" evidence="1">
    <location>
        <begin position="176"/>
        <end position="195"/>
    </location>
</feature>
<dbReference type="InterPro" id="IPR029052">
    <property type="entry name" value="Metallo-depent_PP-like"/>
</dbReference>
<evidence type="ECO:0000256" key="1">
    <source>
        <dbReference type="SAM" id="MobiDB-lite"/>
    </source>
</evidence>
<sequence>MTASGARASSASCALPRVARHPHAPERAARLPARPSPAHVARGIALVPAVAARRAMMSCRLHISYIGRAYFYGFPTGTTMPRPILRAAALSLTLAGAALFHACTSSVDNQPDAASAPANIQAAWVEIGDANQAIARVITNYAPPPAAPGEPAPAVCPQLNADGKIARMTLRVAAGTAAQRPTASDPADSKPSSFPVSVCETTLPANAKDVSVASRALPLPKAEPQRVAIVANTGCRMKKADNAFQACSDATVWPFATIAASIAKLNPDLVLHVGDYHYRENACPPDIAGCRNSPWGYGWDAWRADLFEPAAPLFAKAPWVVVRGNHEECARAGQGWFRFLDPRPYSDARSCNDAANDGNANYSEPYAVPLGTGSQVIVFDTAKVGRAALKTTDTQFQLYQKQFQTVAALANKPGMSTTIFTNHHPILAFAPIPGSTPAPGNLALQSVMSSLYAQAYYPPGVQVALHGHVHDFQAINFASGHPATIVSGNGGDNLDVALPDPFPANLTPAPGVVIDKLSHNNSFGFLIMERRAAPARGWTFKAYTAAGKLLASCDQAGATLTCDKTGFVAP</sequence>
<evidence type="ECO:0000313" key="4">
    <source>
        <dbReference type="Proteomes" id="UP000002283"/>
    </source>
</evidence>
<protein>
    <submittedName>
        <fullName evidence="3">Ser/Thr protein phosphatase family protein</fullName>
    </submittedName>
</protein>
<dbReference type="InterPro" id="IPR004843">
    <property type="entry name" value="Calcineurin-like_PHP"/>
</dbReference>
<proteinExistence type="predicted"/>
<feature type="domain" description="Calcineurin-like phosphoesterase" evidence="2">
    <location>
        <begin position="259"/>
        <end position="471"/>
    </location>
</feature>
<dbReference type="HOGENOM" id="CLU_040518_0_0_4"/>
<dbReference type="GO" id="GO:0016787">
    <property type="term" value="F:hydrolase activity"/>
    <property type="evidence" value="ECO:0007669"/>
    <property type="project" value="InterPro"/>
</dbReference>